<dbReference type="SUPFAM" id="SSF51735">
    <property type="entry name" value="NAD(P)-binding Rossmann-fold domains"/>
    <property type="match status" value="1"/>
</dbReference>
<dbReference type="PRINTS" id="PR00080">
    <property type="entry name" value="SDRFAMILY"/>
</dbReference>
<dbReference type="Gene3D" id="3.40.50.720">
    <property type="entry name" value="NAD(P)-binding Rossmann-like Domain"/>
    <property type="match status" value="1"/>
</dbReference>
<dbReference type="RefSeq" id="WP_037198118.1">
    <property type="nucleotide sequence ID" value="NZ_FMAF01000009.1"/>
</dbReference>
<dbReference type="InterPro" id="IPR020904">
    <property type="entry name" value="Sc_DH/Rdtase_CS"/>
</dbReference>
<proteinExistence type="inferred from homology"/>
<dbReference type="Pfam" id="PF13561">
    <property type="entry name" value="adh_short_C2"/>
    <property type="match status" value="1"/>
</dbReference>
<keyword evidence="2" id="KW-0560">Oxidoreductase</keyword>
<dbReference type="EMBL" id="FMAF01000009">
    <property type="protein sequence ID" value="SCB36268.1"/>
    <property type="molecule type" value="Genomic_DNA"/>
</dbReference>
<dbReference type="PROSITE" id="PS00061">
    <property type="entry name" value="ADH_SHORT"/>
    <property type="match status" value="1"/>
</dbReference>
<dbReference type="Proteomes" id="UP000199205">
    <property type="component" value="Unassembled WGS sequence"/>
</dbReference>
<evidence type="ECO:0000313" key="4">
    <source>
        <dbReference type="Proteomes" id="UP000199205"/>
    </source>
</evidence>
<dbReference type="CDD" id="cd05233">
    <property type="entry name" value="SDR_c"/>
    <property type="match status" value="1"/>
</dbReference>
<organism evidence="3 4">
    <name type="scientific">Rhizobium lusitanum</name>
    <dbReference type="NCBI Taxonomy" id="293958"/>
    <lineage>
        <taxon>Bacteria</taxon>
        <taxon>Pseudomonadati</taxon>
        <taxon>Pseudomonadota</taxon>
        <taxon>Alphaproteobacteria</taxon>
        <taxon>Hyphomicrobiales</taxon>
        <taxon>Rhizobiaceae</taxon>
        <taxon>Rhizobium/Agrobacterium group</taxon>
        <taxon>Rhizobium</taxon>
    </lineage>
</organism>
<dbReference type="OrthoDB" id="9812986at2"/>
<dbReference type="InterPro" id="IPR036291">
    <property type="entry name" value="NAD(P)-bd_dom_sf"/>
</dbReference>
<name>A0A1C3W8X5_9HYPH</name>
<reference evidence="3 4" key="1">
    <citation type="submission" date="2016-08" db="EMBL/GenBank/DDBJ databases">
        <authorList>
            <person name="Seilhamer J.J."/>
        </authorList>
    </citation>
    <scope>NUCLEOTIDE SEQUENCE [LARGE SCALE GENOMIC DNA]</scope>
    <source>
        <strain evidence="3 4">P1-7</strain>
    </source>
</reference>
<comment type="similarity">
    <text evidence="1">Belongs to the short-chain dehydrogenases/reductases (SDR) family.</text>
</comment>
<accession>A0A1C3W8X5</accession>
<dbReference type="PANTHER" id="PTHR43669:SF3">
    <property type="entry name" value="ALCOHOL DEHYDROGENASE, PUTATIVE (AFU_ORTHOLOGUE AFUA_3G03445)-RELATED"/>
    <property type="match status" value="1"/>
</dbReference>
<evidence type="ECO:0000313" key="3">
    <source>
        <dbReference type="EMBL" id="SCB36268.1"/>
    </source>
</evidence>
<dbReference type="PANTHER" id="PTHR43669">
    <property type="entry name" value="5-KETO-D-GLUCONATE 5-REDUCTASE"/>
    <property type="match status" value="1"/>
</dbReference>
<dbReference type="GO" id="GO:0016491">
    <property type="term" value="F:oxidoreductase activity"/>
    <property type="evidence" value="ECO:0007669"/>
    <property type="project" value="UniProtKB-KW"/>
</dbReference>
<dbReference type="AlphaFoldDB" id="A0A1C3W8X5"/>
<evidence type="ECO:0000256" key="2">
    <source>
        <dbReference type="ARBA" id="ARBA00023002"/>
    </source>
</evidence>
<evidence type="ECO:0000256" key="1">
    <source>
        <dbReference type="ARBA" id="ARBA00006484"/>
    </source>
</evidence>
<sequence>MPMRLKDKIAIVTGGGTGIGEAICHKFAHEGAKLFIAGLPGDPVEDVAAAIVGHGGSAVSYLGDLSETDEAAACVALAVETYGRLDILINNAGVFIANAETDAYRIEDFDRTYKNNIRTAFLMTKFALPHLQKTRGNIVFTGSEAGFNGSPNFTPYGGSKGFLHAFAKGVALEQAAYGVRANCVCPGAIDTAWTRGADSPIPLTAQEGIGMGIPLGRRGTPEEMANIFAFLVSEEASYVTGALWLADGGVTPAKGLTNVPPSLREAPAGTLDLHHSHDGLRGKFVFRAPSTPKG</sequence>
<dbReference type="FunFam" id="3.40.50.720:FF:000084">
    <property type="entry name" value="Short-chain dehydrogenase reductase"/>
    <property type="match status" value="1"/>
</dbReference>
<gene>
    <name evidence="3" type="ORF">GA0061101_10941</name>
</gene>
<protein>
    <submittedName>
        <fullName evidence="3">NAD(P)-dependent dehydrogenase, short-chain alcohol dehydrogenase family</fullName>
    </submittedName>
</protein>
<dbReference type="PRINTS" id="PR00081">
    <property type="entry name" value="GDHRDH"/>
</dbReference>
<dbReference type="InterPro" id="IPR002347">
    <property type="entry name" value="SDR_fam"/>
</dbReference>